<dbReference type="EMBL" id="JALJOS010000001">
    <property type="protein sequence ID" value="KAK9844494.1"/>
    <property type="molecule type" value="Genomic_DNA"/>
</dbReference>
<evidence type="ECO:0000256" key="1">
    <source>
        <dbReference type="SAM" id="MobiDB-lite"/>
    </source>
</evidence>
<evidence type="ECO:0000313" key="2">
    <source>
        <dbReference type="EMBL" id="KAK9844494.1"/>
    </source>
</evidence>
<evidence type="ECO:0000313" key="3">
    <source>
        <dbReference type="Proteomes" id="UP001438707"/>
    </source>
</evidence>
<reference evidence="2 3" key="1">
    <citation type="journal article" date="2024" name="Nat. Commun.">
        <title>Phylogenomics reveals the evolutionary origins of lichenization in chlorophyte algae.</title>
        <authorList>
            <person name="Puginier C."/>
            <person name="Libourel C."/>
            <person name="Otte J."/>
            <person name="Skaloud P."/>
            <person name="Haon M."/>
            <person name="Grisel S."/>
            <person name="Petersen M."/>
            <person name="Berrin J.G."/>
            <person name="Delaux P.M."/>
            <person name="Dal Grande F."/>
            <person name="Keller J."/>
        </authorList>
    </citation>
    <scope>NUCLEOTIDE SEQUENCE [LARGE SCALE GENOMIC DNA]</scope>
    <source>
        <strain evidence="2 3">SAG 2145</strain>
    </source>
</reference>
<proteinExistence type="predicted"/>
<organism evidence="2 3">
    <name type="scientific">Apatococcus lobatus</name>
    <dbReference type="NCBI Taxonomy" id="904363"/>
    <lineage>
        <taxon>Eukaryota</taxon>
        <taxon>Viridiplantae</taxon>
        <taxon>Chlorophyta</taxon>
        <taxon>core chlorophytes</taxon>
        <taxon>Trebouxiophyceae</taxon>
        <taxon>Chlorellales</taxon>
        <taxon>Chlorellaceae</taxon>
        <taxon>Apatococcus</taxon>
    </lineage>
</organism>
<feature type="compositionally biased region" description="Polar residues" evidence="1">
    <location>
        <begin position="66"/>
        <end position="77"/>
    </location>
</feature>
<dbReference type="Proteomes" id="UP001438707">
    <property type="component" value="Unassembled WGS sequence"/>
</dbReference>
<feature type="region of interest" description="Disordered" evidence="1">
    <location>
        <begin position="321"/>
        <end position="355"/>
    </location>
</feature>
<feature type="region of interest" description="Disordered" evidence="1">
    <location>
        <begin position="137"/>
        <end position="163"/>
    </location>
</feature>
<sequence length="842" mass="89260">MDTLCVSFPPVPEDLGPVDWDVLGNLDNLDSFDLSPEGFEDPDSHHPPTPPSEPERAGSPIVELTEQPQHSSVQTPQGLPGSLPLASLVGASIGNLGSPIPAVACPSPSLSPFAPYTQFSPDQPLQQPAARLQGLPCHQDNSVRSSSRSSPQQIPPGARQDERWQRFLSKLEDIKAKLDDFNDTTPEAASLNPQHVQLGDHSRGHSGPGSSTETIYRSQLHHQQYSSAGASHLFGPTSQFQPSLQGSLPDSADVCSHAYPQPFPGAAPLPTQAPWVSGAAALPNRPVSQSGQAPWSHGVVPSPHSLADAAVLGVPDLLASGPAQHGRSMSGALSSQPHVPHQTPGLPPSLAAPATHHQPVWNGLRQHPGVHTVSQSHLDCLGVGNQASRAASAPQGGIDAYTRGWTASAANGTTSAEYADPTCLPAAGQQRFPPGGMSAATTHGMPVLINEAAVAQQMGSAPGDVISLSSRTHSGGSKGSGSLSGDHASQAASGLRFASAQRSGSAGSDGSGPRASGASALPAAHGRQPARLQNKRDLAVIKAQQKPFPGGQASGSLQTPRPEVIRSLGLGANDPASARFSHIQGMVLHPSWQKVHPLPISAMYAALLTRRMETLLPLLTYQRSASLQTLISPATPLPDIMNLLSGPMGILHKAAGRCLDPTSNLSRHFSEIAAEACLICVVLAAKSPQGFLEQVNRHLTQPITCETETNWRSLKDRVNFNRRQWKQIEWLWTIYSSKMSELRPTRHQLLSTLASNQEQAAPTRRPGYHFLPALLEPAEALVDNIKLMQETHLHALRLFAFGICTPWQWGHILISNYPYNCDGVGFVRYLATRCSPPGASPA</sequence>
<feature type="region of interest" description="Disordered" evidence="1">
    <location>
        <begin position="463"/>
        <end position="531"/>
    </location>
</feature>
<protein>
    <submittedName>
        <fullName evidence="2">Uncharacterized protein</fullName>
    </submittedName>
</protein>
<dbReference type="AlphaFoldDB" id="A0AAW1SG11"/>
<comment type="caution">
    <text evidence="2">The sequence shown here is derived from an EMBL/GenBank/DDBJ whole genome shotgun (WGS) entry which is preliminary data.</text>
</comment>
<feature type="region of interest" description="Disordered" evidence="1">
    <location>
        <begin position="29"/>
        <end position="79"/>
    </location>
</feature>
<name>A0AAW1SG11_9CHLO</name>
<keyword evidence="3" id="KW-1185">Reference proteome</keyword>
<gene>
    <name evidence="2" type="ORF">WJX74_003192</name>
</gene>
<accession>A0AAW1SG11</accession>
<feature type="region of interest" description="Disordered" evidence="1">
    <location>
        <begin position="229"/>
        <end position="248"/>
    </location>
</feature>
<feature type="compositionally biased region" description="Polar residues" evidence="1">
    <location>
        <begin position="236"/>
        <end position="248"/>
    </location>
</feature>
<feature type="compositionally biased region" description="Low complexity" evidence="1">
    <location>
        <begin position="469"/>
        <end position="485"/>
    </location>
</feature>